<name>A0ABR4N7N7_9FUNG</name>
<organism evidence="11 12">
    <name type="scientific">Polyrhizophydium stewartii</name>
    <dbReference type="NCBI Taxonomy" id="2732419"/>
    <lineage>
        <taxon>Eukaryota</taxon>
        <taxon>Fungi</taxon>
        <taxon>Fungi incertae sedis</taxon>
        <taxon>Chytridiomycota</taxon>
        <taxon>Chytridiomycota incertae sedis</taxon>
        <taxon>Chytridiomycetes</taxon>
        <taxon>Rhizophydiales</taxon>
        <taxon>Rhizophydiales incertae sedis</taxon>
        <taxon>Polyrhizophydium</taxon>
    </lineage>
</organism>
<dbReference type="InterPro" id="IPR052083">
    <property type="entry name" value="Aminoacylase-1_M20A"/>
</dbReference>
<dbReference type="InterPro" id="IPR002933">
    <property type="entry name" value="Peptidase_M20"/>
</dbReference>
<dbReference type="Pfam" id="PF01546">
    <property type="entry name" value="Peptidase_M20"/>
    <property type="match status" value="1"/>
</dbReference>
<evidence type="ECO:0000256" key="6">
    <source>
        <dbReference type="ARBA" id="ARBA00022723"/>
    </source>
</evidence>
<reference evidence="11 12" key="1">
    <citation type="submission" date="2023-09" db="EMBL/GenBank/DDBJ databases">
        <title>Pangenome analysis of Batrachochytrium dendrobatidis and related Chytrids.</title>
        <authorList>
            <person name="Yacoub M.N."/>
            <person name="Stajich J.E."/>
            <person name="James T.Y."/>
        </authorList>
    </citation>
    <scope>NUCLEOTIDE SEQUENCE [LARGE SCALE GENOMIC DNA]</scope>
    <source>
        <strain evidence="11 12">JEL0888</strain>
    </source>
</reference>
<dbReference type="PANTHER" id="PTHR45892:SF1">
    <property type="entry name" value="AMINOACYLASE-1"/>
    <property type="match status" value="1"/>
</dbReference>
<proteinExistence type="inferred from homology"/>
<evidence type="ECO:0000313" key="11">
    <source>
        <dbReference type="EMBL" id="KAL2915548.1"/>
    </source>
</evidence>
<dbReference type="InterPro" id="IPR001261">
    <property type="entry name" value="ArgE/DapE_CS"/>
</dbReference>
<comment type="subcellular location">
    <subcellularLocation>
        <location evidence="2">Cytoplasm</location>
    </subcellularLocation>
</comment>
<evidence type="ECO:0000256" key="2">
    <source>
        <dbReference type="ARBA" id="ARBA00004496"/>
    </source>
</evidence>
<gene>
    <name evidence="11" type="primary">ACY1_1</name>
    <name evidence="11" type="ORF">HK105_204950</name>
</gene>
<evidence type="ECO:0000256" key="1">
    <source>
        <dbReference type="ARBA" id="ARBA00001947"/>
    </source>
</evidence>
<dbReference type="EC" id="3.5.1.14" evidence="4"/>
<evidence type="ECO:0000256" key="4">
    <source>
        <dbReference type="ARBA" id="ARBA00011913"/>
    </source>
</evidence>
<comment type="caution">
    <text evidence="11">The sequence shown here is derived from an EMBL/GenBank/DDBJ whole genome shotgun (WGS) entry which is preliminary data.</text>
</comment>
<keyword evidence="8" id="KW-0862">Zinc</keyword>
<dbReference type="NCBIfam" id="TIGR01880">
    <property type="entry name" value="Ac-peptdase-euk"/>
    <property type="match status" value="1"/>
</dbReference>
<dbReference type="InterPro" id="IPR011650">
    <property type="entry name" value="Peptidase_M20_dimer"/>
</dbReference>
<evidence type="ECO:0000313" key="12">
    <source>
        <dbReference type="Proteomes" id="UP001527925"/>
    </source>
</evidence>
<dbReference type="EMBL" id="JADGIZ020000023">
    <property type="protein sequence ID" value="KAL2915548.1"/>
    <property type="molecule type" value="Genomic_DNA"/>
</dbReference>
<dbReference type="Pfam" id="PF07687">
    <property type="entry name" value="M20_dimer"/>
    <property type="match status" value="1"/>
</dbReference>
<keyword evidence="5" id="KW-0963">Cytoplasm</keyword>
<keyword evidence="7 11" id="KW-0378">Hydrolase</keyword>
<dbReference type="PROSITE" id="PS00758">
    <property type="entry name" value="ARGE_DAPE_CPG2_1"/>
    <property type="match status" value="1"/>
</dbReference>
<sequence length="357" mass="39320">MVAGKPICILTWAGSEPALKSVMLNSHIDVVPVSESNWDHDPFGAVKLPNGDIVARGAQDMKCVGIGYLEAIRVLKAKGVVPKRTVHAVFVPDEEIGGADGMEKWVETDDFRSLNVAFALDEGLSNEENAYKVYYGERAPWWIKITAKGGAGHGSKFIEPSATERLVRTLDKFVAFRNSEKQRLAVCRNEFGRPLRLGDVTTTNITLMNAGVQFNVVPEEAWAGVDMRVAPSVNLTTFREQVVQWGAEEGTTIEFVQAFMSNAATPLNDGNLWWQKIRSVAEQRGVELDPEIFPAATDSRFLRKIGLPAIGISCIRNTPVLLHDHNEYLNEKLLIEGVEFYAQLIPELASVPATADA</sequence>
<evidence type="ECO:0000256" key="3">
    <source>
        <dbReference type="ARBA" id="ARBA00006247"/>
    </source>
</evidence>
<feature type="domain" description="Peptidase M20 dimerisation" evidence="10">
    <location>
        <begin position="136"/>
        <end position="245"/>
    </location>
</feature>
<keyword evidence="6" id="KW-0479">Metal-binding</keyword>
<evidence type="ECO:0000256" key="7">
    <source>
        <dbReference type="ARBA" id="ARBA00022801"/>
    </source>
</evidence>
<comment type="similarity">
    <text evidence="3">Belongs to the peptidase M20A family.</text>
</comment>
<dbReference type="GO" id="GO:0004046">
    <property type="term" value="F:aminoacylase activity"/>
    <property type="evidence" value="ECO:0007669"/>
    <property type="project" value="UniProtKB-EC"/>
</dbReference>
<dbReference type="Gene3D" id="3.40.630.10">
    <property type="entry name" value="Zn peptidases"/>
    <property type="match status" value="1"/>
</dbReference>
<dbReference type="Gene3D" id="1.10.150.900">
    <property type="match status" value="1"/>
</dbReference>
<dbReference type="SUPFAM" id="SSF53187">
    <property type="entry name" value="Zn-dependent exopeptidases"/>
    <property type="match status" value="1"/>
</dbReference>
<evidence type="ECO:0000256" key="8">
    <source>
        <dbReference type="ARBA" id="ARBA00022833"/>
    </source>
</evidence>
<evidence type="ECO:0000256" key="5">
    <source>
        <dbReference type="ARBA" id="ARBA00022490"/>
    </source>
</evidence>
<evidence type="ECO:0000259" key="10">
    <source>
        <dbReference type="Pfam" id="PF07687"/>
    </source>
</evidence>
<evidence type="ECO:0000256" key="9">
    <source>
        <dbReference type="ARBA" id="ARBA00029656"/>
    </source>
</evidence>
<dbReference type="InterPro" id="IPR010159">
    <property type="entry name" value="N-acyl_aa_amidohydrolase"/>
</dbReference>
<dbReference type="InterPro" id="IPR036264">
    <property type="entry name" value="Bact_exopeptidase_dim_dom"/>
</dbReference>
<dbReference type="Proteomes" id="UP001527925">
    <property type="component" value="Unassembled WGS sequence"/>
</dbReference>
<keyword evidence="12" id="KW-1185">Reference proteome</keyword>
<comment type="cofactor">
    <cofactor evidence="1">
        <name>Zn(2+)</name>
        <dbReference type="ChEBI" id="CHEBI:29105"/>
    </cofactor>
</comment>
<dbReference type="SUPFAM" id="SSF55031">
    <property type="entry name" value="Bacterial exopeptidase dimerisation domain"/>
    <property type="match status" value="1"/>
</dbReference>
<protein>
    <recommendedName>
        <fullName evidence="4">N-acyl-aliphatic-L-amino acid amidohydrolase</fullName>
        <ecNumber evidence="4">3.5.1.14</ecNumber>
    </recommendedName>
    <alternativeName>
        <fullName evidence="9">N-acyl-L-amino-acid amidohydrolase</fullName>
    </alternativeName>
</protein>
<dbReference type="PIRSF" id="PIRSF036696">
    <property type="entry name" value="ACY-1"/>
    <property type="match status" value="1"/>
</dbReference>
<dbReference type="Gene3D" id="3.30.70.360">
    <property type="match status" value="1"/>
</dbReference>
<dbReference type="PANTHER" id="PTHR45892">
    <property type="entry name" value="AMINOACYLASE-1"/>
    <property type="match status" value="1"/>
</dbReference>
<accession>A0ABR4N7N7</accession>